<proteinExistence type="inferred from homology"/>
<feature type="transmembrane region" description="Helical" evidence="7">
    <location>
        <begin position="160"/>
        <end position="180"/>
    </location>
</feature>
<evidence type="ECO:0000256" key="7">
    <source>
        <dbReference type="SAM" id="Phobius"/>
    </source>
</evidence>
<protein>
    <submittedName>
        <fullName evidence="9">Type VII secretion integral membrane protein EccD</fullName>
    </submittedName>
</protein>
<comment type="caution">
    <text evidence="9">The sequence shown here is derived from an EMBL/GenBank/DDBJ whole genome shotgun (WGS) entry which is preliminary data.</text>
</comment>
<feature type="transmembrane region" description="Helical" evidence="7">
    <location>
        <begin position="429"/>
        <end position="449"/>
    </location>
</feature>
<keyword evidence="10" id="KW-1185">Reference proteome</keyword>
<evidence type="ECO:0000256" key="1">
    <source>
        <dbReference type="ARBA" id="ARBA00004651"/>
    </source>
</evidence>
<name>A0ABR9PAR0_9ACTN</name>
<keyword evidence="5 7" id="KW-1133">Transmembrane helix</keyword>
<dbReference type="Gene3D" id="3.10.20.90">
    <property type="entry name" value="Phosphatidylinositol 3-kinase Catalytic Subunit, Chain A, domain 1"/>
    <property type="match status" value="1"/>
</dbReference>
<feature type="transmembrane region" description="Helical" evidence="7">
    <location>
        <begin position="242"/>
        <end position="263"/>
    </location>
</feature>
<comment type="subcellular location">
    <subcellularLocation>
        <location evidence="1">Cell membrane</location>
        <topology evidence="1">Multi-pass membrane protein</topology>
    </subcellularLocation>
</comment>
<dbReference type="InterPro" id="IPR024962">
    <property type="entry name" value="YukD-like"/>
</dbReference>
<sequence>MHGITGLYHRLAARSDGCSQQVVRNYRQPDSGRIVNDRTDRKKAASLGGYSRVTVSGPERWADLALPDTVPVAALMPRVLEACVPEKEGNEAAGWSLTTAQEEALPLEGSLSAAGVADGDVLTLKREVAAARPHFVDDVRGAVEDRVDDSSGFWTHSTTFGFGLLLSSLLPLLVLMTMSWLEPSVAYTAIAAVGLIMVLPLVVVARRRSMHTVAHLLSASTALWGAVAGALTVFFVTGSFQLQNLVLFGLVGALVAAAVAWTLDEAGLPTLTALAFICLAGGVLMAGAFFLDIQQGARVLSLAMVLCVGGLPRVALVMGGLSALDYRVVNTGGVPTERFEETLETSDRLLLGVVLGAAAAGTATVPILLWFAEGPADRLLALAISVLLILRSRLFARVRHVLALRLGGVLGLALCLIEVTQVFPSLTAWAPAFALLAGAVVASLSWIKLGDVAQASLSRVLNWVEIVVVVGAFASAAWGAGVFDLVSEMTS</sequence>
<feature type="transmembrane region" description="Helical" evidence="7">
    <location>
        <begin position="461"/>
        <end position="483"/>
    </location>
</feature>
<evidence type="ECO:0000256" key="3">
    <source>
        <dbReference type="ARBA" id="ARBA00022475"/>
    </source>
</evidence>
<dbReference type="Pfam" id="PF19053">
    <property type="entry name" value="EccD"/>
    <property type="match status" value="1"/>
</dbReference>
<keyword evidence="6 7" id="KW-0472">Membrane</keyword>
<dbReference type="Proteomes" id="UP000806528">
    <property type="component" value="Unassembled WGS sequence"/>
</dbReference>
<evidence type="ECO:0000256" key="5">
    <source>
        <dbReference type="ARBA" id="ARBA00022989"/>
    </source>
</evidence>
<evidence type="ECO:0000256" key="6">
    <source>
        <dbReference type="ARBA" id="ARBA00023136"/>
    </source>
</evidence>
<feature type="transmembrane region" description="Helical" evidence="7">
    <location>
        <begin position="270"/>
        <end position="291"/>
    </location>
</feature>
<accession>A0ABR9PAR0</accession>
<evidence type="ECO:0000256" key="4">
    <source>
        <dbReference type="ARBA" id="ARBA00022692"/>
    </source>
</evidence>
<feature type="transmembrane region" description="Helical" evidence="7">
    <location>
        <begin position="186"/>
        <end position="204"/>
    </location>
</feature>
<evidence type="ECO:0000313" key="9">
    <source>
        <dbReference type="EMBL" id="MBE3000924.1"/>
    </source>
</evidence>
<dbReference type="InterPro" id="IPR006707">
    <property type="entry name" value="T7SS_EccD"/>
</dbReference>
<organism evidence="9 10">
    <name type="scientific">Nocardiopsis coralli</name>
    <dbReference type="NCBI Taxonomy" id="2772213"/>
    <lineage>
        <taxon>Bacteria</taxon>
        <taxon>Bacillati</taxon>
        <taxon>Actinomycetota</taxon>
        <taxon>Actinomycetes</taxon>
        <taxon>Streptosporangiales</taxon>
        <taxon>Nocardiopsidaceae</taxon>
        <taxon>Nocardiopsis</taxon>
    </lineage>
</organism>
<feature type="transmembrane region" description="Helical" evidence="7">
    <location>
        <begin position="403"/>
        <end position="423"/>
    </location>
</feature>
<gene>
    <name evidence="9" type="primary">eccD</name>
    <name evidence="9" type="ORF">IDM40_19830</name>
</gene>
<keyword evidence="4 7" id="KW-0812">Transmembrane</keyword>
<dbReference type="RefSeq" id="WP_193123527.1">
    <property type="nucleotide sequence ID" value="NZ_JADBGI010000019.1"/>
</dbReference>
<comment type="similarity">
    <text evidence="2">Belongs to the EccD/Snm4 family.</text>
</comment>
<feature type="transmembrane region" description="Helical" evidence="7">
    <location>
        <begin position="349"/>
        <end position="372"/>
    </location>
</feature>
<dbReference type="EMBL" id="JADBGI010000019">
    <property type="protein sequence ID" value="MBE3000924.1"/>
    <property type="molecule type" value="Genomic_DNA"/>
</dbReference>
<reference evidence="9 10" key="1">
    <citation type="submission" date="2020-09" db="EMBL/GenBank/DDBJ databases">
        <title>Diversity and distribution of actinomycetes associated with coral in the coast of Hainan.</title>
        <authorList>
            <person name="Li F."/>
        </authorList>
    </citation>
    <scope>NUCLEOTIDE SEQUENCE [LARGE SCALE GENOMIC DNA]</scope>
    <source>
        <strain evidence="9 10">HNM0947</strain>
    </source>
</reference>
<feature type="transmembrane region" description="Helical" evidence="7">
    <location>
        <begin position="303"/>
        <end position="328"/>
    </location>
</feature>
<dbReference type="NCBIfam" id="TIGR03920">
    <property type="entry name" value="T7SS_EccD"/>
    <property type="match status" value="1"/>
</dbReference>
<feature type="domain" description="EccD-like transmembrane" evidence="8">
    <location>
        <begin position="162"/>
        <end position="487"/>
    </location>
</feature>
<dbReference type="InterPro" id="IPR044049">
    <property type="entry name" value="EccD_transm"/>
</dbReference>
<evidence type="ECO:0000313" key="10">
    <source>
        <dbReference type="Proteomes" id="UP000806528"/>
    </source>
</evidence>
<evidence type="ECO:0000259" key="8">
    <source>
        <dbReference type="Pfam" id="PF19053"/>
    </source>
</evidence>
<feature type="transmembrane region" description="Helical" evidence="7">
    <location>
        <begin position="216"/>
        <end position="236"/>
    </location>
</feature>
<keyword evidence="3" id="KW-1003">Cell membrane</keyword>
<evidence type="ECO:0000256" key="2">
    <source>
        <dbReference type="ARBA" id="ARBA00006162"/>
    </source>
</evidence>
<dbReference type="Pfam" id="PF08817">
    <property type="entry name" value="YukD"/>
    <property type="match status" value="1"/>
</dbReference>